<dbReference type="PANTHER" id="PTHR30255">
    <property type="entry name" value="SINGLE-STRANDED-DNA-SPECIFIC EXONUCLEASE RECJ"/>
    <property type="match status" value="1"/>
</dbReference>
<evidence type="ECO:0000256" key="2">
    <source>
        <dbReference type="ARBA" id="ARBA00019841"/>
    </source>
</evidence>
<evidence type="ECO:0000256" key="4">
    <source>
        <dbReference type="ARBA" id="ARBA00022801"/>
    </source>
</evidence>
<protein>
    <recommendedName>
        <fullName evidence="2">Single-stranded-DNA-specific exonuclease RecJ</fullName>
    </recommendedName>
</protein>
<dbReference type="PANTHER" id="PTHR30255:SF2">
    <property type="entry name" value="SINGLE-STRANDED-DNA-SPECIFIC EXONUCLEASE RECJ"/>
    <property type="match status" value="1"/>
</dbReference>
<feature type="domain" description="DHHA1" evidence="7">
    <location>
        <begin position="360"/>
        <end position="447"/>
    </location>
</feature>
<dbReference type="Pfam" id="PF01368">
    <property type="entry name" value="DHH"/>
    <property type="match status" value="1"/>
</dbReference>
<proteinExistence type="inferred from homology"/>
<feature type="domain" description="RecJ OB" evidence="8">
    <location>
        <begin position="463"/>
        <end position="559"/>
    </location>
</feature>
<accession>A0A1F6GUI4</accession>
<dbReference type="GO" id="GO:0006281">
    <property type="term" value="P:DNA repair"/>
    <property type="evidence" value="ECO:0007669"/>
    <property type="project" value="InterPro"/>
</dbReference>
<dbReference type="InterPro" id="IPR051673">
    <property type="entry name" value="SSDNA_exonuclease_RecJ"/>
</dbReference>
<evidence type="ECO:0000256" key="5">
    <source>
        <dbReference type="ARBA" id="ARBA00022839"/>
    </source>
</evidence>
<dbReference type="InterPro" id="IPR038763">
    <property type="entry name" value="DHH_sf"/>
</dbReference>
<gene>
    <name evidence="9" type="ORF">A2557_01860</name>
</gene>
<dbReference type="AlphaFoldDB" id="A0A1F6GUI4"/>
<keyword evidence="5 9" id="KW-0269">Exonuclease</keyword>
<evidence type="ECO:0000313" key="9">
    <source>
        <dbReference type="EMBL" id="OGH01813.1"/>
    </source>
</evidence>
<dbReference type="NCBIfam" id="TIGR00644">
    <property type="entry name" value="recJ"/>
    <property type="match status" value="1"/>
</dbReference>
<name>A0A1F6GUI4_9PROT</name>
<evidence type="ECO:0000256" key="3">
    <source>
        <dbReference type="ARBA" id="ARBA00022722"/>
    </source>
</evidence>
<dbReference type="Proteomes" id="UP000177583">
    <property type="component" value="Unassembled WGS sequence"/>
</dbReference>
<dbReference type="EMBL" id="MFNF01000028">
    <property type="protein sequence ID" value="OGH01813.1"/>
    <property type="molecule type" value="Genomic_DNA"/>
</dbReference>
<dbReference type="Pfam" id="PF02272">
    <property type="entry name" value="DHHA1"/>
    <property type="match status" value="1"/>
</dbReference>
<keyword evidence="3" id="KW-0540">Nuclease</keyword>
<dbReference type="InterPro" id="IPR003156">
    <property type="entry name" value="DHHA1_dom"/>
</dbReference>
<dbReference type="InterPro" id="IPR001667">
    <property type="entry name" value="DDH_dom"/>
</dbReference>
<dbReference type="Gene3D" id="3.10.310.30">
    <property type="match status" value="1"/>
</dbReference>
<reference evidence="9 10" key="1">
    <citation type="journal article" date="2016" name="Nat. Commun.">
        <title>Thousands of microbial genomes shed light on interconnected biogeochemical processes in an aquifer system.</title>
        <authorList>
            <person name="Anantharaman K."/>
            <person name="Brown C.T."/>
            <person name="Hug L.A."/>
            <person name="Sharon I."/>
            <person name="Castelle C.J."/>
            <person name="Probst A.J."/>
            <person name="Thomas B.C."/>
            <person name="Singh A."/>
            <person name="Wilkins M.J."/>
            <person name="Karaoz U."/>
            <person name="Brodie E.L."/>
            <person name="Williams K.H."/>
            <person name="Hubbard S.S."/>
            <person name="Banfield J.F."/>
        </authorList>
    </citation>
    <scope>NUCLEOTIDE SEQUENCE [LARGE SCALE GENOMIC DNA]</scope>
</reference>
<dbReference type="SUPFAM" id="SSF64182">
    <property type="entry name" value="DHH phosphoesterases"/>
    <property type="match status" value="1"/>
</dbReference>
<comment type="caution">
    <text evidence="9">The sequence shown here is derived from an EMBL/GenBank/DDBJ whole genome shotgun (WGS) entry which is preliminary data.</text>
</comment>
<evidence type="ECO:0000313" key="10">
    <source>
        <dbReference type="Proteomes" id="UP000177583"/>
    </source>
</evidence>
<dbReference type="GO" id="GO:0008409">
    <property type="term" value="F:5'-3' exonuclease activity"/>
    <property type="evidence" value="ECO:0007669"/>
    <property type="project" value="InterPro"/>
</dbReference>
<dbReference type="InterPro" id="IPR004610">
    <property type="entry name" value="RecJ"/>
</dbReference>
<feature type="domain" description="DDH" evidence="6">
    <location>
        <begin position="76"/>
        <end position="233"/>
    </location>
</feature>
<sequence>MNGGPLSAKTPLAGWFEPHSGPWVAQFLTHWLGQLGQSDPSRFFQPKLQEIPDPFLLKGMALGVELLGQTLLAGKKVLVLGDYDVDGVTGTALLLRFLTQIGFEPDWMIPNRFGEGYGLTQKVVGRLIERAPDLVVTVDNGVAARTEVAQLEKAGIKVLVTDHHQWVPEQSPVGLVINPKQPGCLFPEKEVSGVGVAFLLLMGLRKYLRDRGFWGLSKEPNLLENLDLVALGTVADQVPLVGLNRLFTQQGLEQMHRKLMEPGCFGAFTYLKVFAAQSQLARINAETLGFRLGPLLNAAGRMEDASLALRFLVSPDEPTARHLLGELERLNGMRKKKQVQMLKKAKELAYAQKGNSQALLVFDPEFHEGLLGLVASRLVEEFGLPVLVGTLGEEGQVKCSGRSPDLDLVALLESCQGLLTRFGGHAKAAGCQLEPQKLAELQTRLAQNAATGPLAAGPRLAADLELNWQMIGPELTGGLKRLEPFGQGNPKPVFLVQNLRLGQPRVMGQNHLKWELRPGVELIRWEGAAEGMGPGEYQLAVTLGENHFNGKVSLQGVIEKYFQTA</sequence>
<dbReference type="GO" id="GO:0006310">
    <property type="term" value="P:DNA recombination"/>
    <property type="evidence" value="ECO:0007669"/>
    <property type="project" value="InterPro"/>
</dbReference>
<evidence type="ECO:0000259" key="7">
    <source>
        <dbReference type="Pfam" id="PF02272"/>
    </source>
</evidence>
<organism evidence="9 10">
    <name type="scientific">Candidatus Lambdaproteobacteria bacterium RIFOXYD2_FULL_56_26</name>
    <dbReference type="NCBI Taxonomy" id="1817773"/>
    <lineage>
        <taxon>Bacteria</taxon>
        <taxon>Pseudomonadati</taxon>
        <taxon>Pseudomonadota</taxon>
        <taxon>Candidatus Lambdaproteobacteria</taxon>
    </lineage>
</organism>
<dbReference type="GO" id="GO:0003676">
    <property type="term" value="F:nucleic acid binding"/>
    <property type="evidence" value="ECO:0007669"/>
    <property type="project" value="InterPro"/>
</dbReference>
<evidence type="ECO:0000259" key="6">
    <source>
        <dbReference type="Pfam" id="PF01368"/>
    </source>
</evidence>
<evidence type="ECO:0000256" key="1">
    <source>
        <dbReference type="ARBA" id="ARBA00005915"/>
    </source>
</evidence>
<comment type="similarity">
    <text evidence="1">Belongs to the RecJ family.</text>
</comment>
<evidence type="ECO:0000259" key="8">
    <source>
        <dbReference type="Pfam" id="PF17768"/>
    </source>
</evidence>
<dbReference type="InterPro" id="IPR041122">
    <property type="entry name" value="RecJ_OB"/>
</dbReference>
<dbReference type="Gene3D" id="3.90.1640.30">
    <property type="match status" value="1"/>
</dbReference>
<keyword evidence="4" id="KW-0378">Hydrolase</keyword>
<dbReference type="Pfam" id="PF17768">
    <property type="entry name" value="RecJ_OB"/>
    <property type="match status" value="1"/>
</dbReference>